<sequence>MTSANVFNLNSVKQGQVLNANAAKGRSKAENPDAAGVFASLMGSNYSTNFNMPSVNTKINNNVLQQTNAADNYDRYQYQDNTIRQAAGDVVTDVIGNSTDTLDQFQGDVVRTVAEQLGVSEDSVKDMMESLGLTAFDLLNPENLAQLAMQLTGETSPMDLLMNDQFQGLMQQMDQLGGQLANELNLQPAQMEELIAQMDILQTPETLTDEEMQVLTDVAGQQTTADTVSADVMPELAQTDEVQPMDKQADVFQKEPKSDEVRTQQPQTKETKQTAEQQTMEQQTDAGDADSQTGDQVKSAQPEKMTADQTSSDVAKTQTAMQMQDTAGVQTMAHAADVTSETSYISVDTMDLLEQVAEQIRVNVSEGTSSMEMQLNPENLGKVYVNISSKEGVIHAQLAASNEAVRAALETQVADLRQNLNQAGVKVDAVEVTVASHEFEKNLEQNQESEKQQGERQQEQSGGRRRNLNLSSLDELSGLMTEEETLAAQMMRDNGNSMDVTA</sequence>
<evidence type="ECO:0000256" key="1">
    <source>
        <dbReference type="ARBA" id="ARBA00003944"/>
    </source>
</evidence>
<feature type="compositionally biased region" description="Polar residues" evidence="4">
    <location>
        <begin position="290"/>
        <end position="299"/>
    </location>
</feature>
<feature type="compositionally biased region" description="Basic and acidic residues" evidence="4">
    <location>
        <begin position="442"/>
        <end position="458"/>
    </location>
</feature>
<comment type="function">
    <text evidence="1">Controls the length of the flagellar hook.</text>
</comment>
<dbReference type="Proteomes" id="UP000446657">
    <property type="component" value="Unassembled WGS sequence"/>
</dbReference>
<dbReference type="InterPro" id="IPR038610">
    <property type="entry name" value="FliK-like_C_sf"/>
</dbReference>
<dbReference type="AlphaFoldDB" id="A0A844KJG8"/>
<evidence type="ECO:0000256" key="2">
    <source>
        <dbReference type="ARBA" id="ARBA00009149"/>
    </source>
</evidence>
<dbReference type="InterPro" id="IPR001635">
    <property type="entry name" value="Flag_hook_Flik"/>
</dbReference>
<protein>
    <recommendedName>
        <fullName evidence="5">Flagellar hook-length control protein-like C-terminal domain-containing protein</fullName>
    </recommendedName>
</protein>
<comment type="caution">
    <text evidence="6">The sequence shown here is derived from an EMBL/GenBank/DDBJ whole genome shotgun (WGS) entry which is preliminary data.</text>
</comment>
<keyword evidence="3" id="KW-1005">Bacterial flagellum biogenesis</keyword>
<dbReference type="InterPro" id="IPR021136">
    <property type="entry name" value="Flagellar_hook_control-like_C"/>
</dbReference>
<dbReference type="CDD" id="cd17470">
    <property type="entry name" value="T3SS_Flik_C"/>
    <property type="match status" value="1"/>
</dbReference>
<feature type="compositionally biased region" description="Polar residues" evidence="4">
    <location>
        <begin position="307"/>
        <end position="321"/>
    </location>
</feature>
<dbReference type="EMBL" id="WNAL01000001">
    <property type="protein sequence ID" value="MTR80321.1"/>
    <property type="molecule type" value="Genomic_DNA"/>
</dbReference>
<gene>
    <name evidence="6" type="ORF">GMD30_01075</name>
</gene>
<evidence type="ECO:0000259" key="5">
    <source>
        <dbReference type="Pfam" id="PF02120"/>
    </source>
</evidence>
<reference evidence="6 7" key="1">
    <citation type="journal article" date="2019" name="Nat. Med.">
        <title>A library of human gut bacterial isolates paired with longitudinal multiomics data enables mechanistic microbiome research.</title>
        <authorList>
            <person name="Poyet M."/>
            <person name="Groussin M."/>
            <person name="Gibbons S.M."/>
            <person name="Avila-Pacheco J."/>
            <person name="Jiang X."/>
            <person name="Kearney S.M."/>
            <person name="Perrotta A.R."/>
            <person name="Berdy B."/>
            <person name="Zhao S."/>
            <person name="Lieberman T.D."/>
            <person name="Swanson P.K."/>
            <person name="Smith M."/>
            <person name="Roesemann S."/>
            <person name="Alexander J.E."/>
            <person name="Rich S.A."/>
            <person name="Livny J."/>
            <person name="Vlamakis H."/>
            <person name="Clish C."/>
            <person name="Bullock K."/>
            <person name="Deik A."/>
            <person name="Scott J."/>
            <person name="Pierce K.A."/>
            <person name="Xavier R.J."/>
            <person name="Alm E.J."/>
        </authorList>
    </citation>
    <scope>NUCLEOTIDE SEQUENCE [LARGE SCALE GENOMIC DNA]</scope>
    <source>
        <strain evidence="6 7">BIOML-A1</strain>
    </source>
</reference>
<organism evidence="6 7">
    <name type="scientific">Roseburia faecis</name>
    <dbReference type="NCBI Taxonomy" id="301302"/>
    <lineage>
        <taxon>Bacteria</taxon>
        <taxon>Bacillati</taxon>
        <taxon>Bacillota</taxon>
        <taxon>Clostridia</taxon>
        <taxon>Lachnospirales</taxon>
        <taxon>Lachnospiraceae</taxon>
        <taxon>Roseburia</taxon>
    </lineage>
</organism>
<accession>A0A844KJG8</accession>
<feature type="compositionally biased region" description="Basic and acidic residues" evidence="4">
    <location>
        <begin position="251"/>
        <end position="262"/>
    </location>
</feature>
<dbReference type="GO" id="GO:0009424">
    <property type="term" value="C:bacterial-type flagellum hook"/>
    <property type="evidence" value="ECO:0007669"/>
    <property type="project" value="InterPro"/>
</dbReference>
<feature type="region of interest" description="Disordered" evidence="4">
    <location>
        <begin position="442"/>
        <end position="472"/>
    </location>
</feature>
<evidence type="ECO:0000313" key="7">
    <source>
        <dbReference type="Proteomes" id="UP000446657"/>
    </source>
</evidence>
<dbReference type="GO" id="GO:0044780">
    <property type="term" value="P:bacterial-type flagellum assembly"/>
    <property type="evidence" value="ECO:0007669"/>
    <property type="project" value="InterPro"/>
</dbReference>
<evidence type="ECO:0000313" key="6">
    <source>
        <dbReference type="EMBL" id="MTR80321.1"/>
    </source>
</evidence>
<dbReference type="Gene3D" id="3.30.750.140">
    <property type="match status" value="1"/>
</dbReference>
<feature type="domain" description="Flagellar hook-length control protein-like C-terminal" evidence="5">
    <location>
        <begin position="358"/>
        <end position="436"/>
    </location>
</feature>
<comment type="similarity">
    <text evidence="2">Belongs to the FliK family.</text>
</comment>
<dbReference type="Pfam" id="PF02120">
    <property type="entry name" value="Flg_hook"/>
    <property type="match status" value="1"/>
</dbReference>
<evidence type="ECO:0000256" key="4">
    <source>
        <dbReference type="SAM" id="MobiDB-lite"/>
    </source>
</evidence>
<proteinExistence type="inferred from homology"/>
<dbReference type="PRINTS" id="PR01007">
    <property type="entry name" value="FLGHOOKFLIK"/>
</dbReference>
<feature type="compositionally biased region" description="Low complexity" evidence="4">
    <location>
        <begin position="263"/>
        <end position="284"/>
    </location>
</feature>
<evidence type="ECO:0000256" key="3">
    <source>
        <dbReference type="ARBA" id="ARBA00022795"/>
    </source>
</evidence>
<name>A0A844KJG8_9FIRM</name>
<dbReference type="RefSeq" id="WP_155175052.1">
    <property type="nucleotide sequence ID" value="NZ_WNAK01000001.1"/>
</dbReference>
<feature type="region of interest" description="Disordered" evidence="4">
    <location>
        <begin position="251"/>
        <end position="321"/>
    </location>
</feature>